<dbReference type="PANTHER" id="PTHR24286">
    <property type="entry name" value="CYTOCHROME P450 26"/>
    <property type="match status" value="1"/>
</dbReference>
<proteinExistence type="inferred from homology"/>
<evidence type="ECO:0000256" key="2">
    <source>
        <dbReference type="ARBA" id="ARBA00010617"/>
    </source>
</evidence>
<dbReference type="GO" id="GO:0010268">
    <property type="term" value="P:brassinosteroid homeostasis"/>
    <property type="evidence" value="ECO:0007669"/>
    <property type="project" value="TreeGrafter"/>
</dbReference>
<evidence type="ECO:0000256" key="5">
    <source>
        <dbReference type="ARBA" id="ARBA00022989"/>
    </source>
</evidence>
<keyword evidence="7" id="KW-0560">Oxidoreductase</keyword>
<dbReference type="GO" id="GO:0016132">
    <property type="term" value="P:brassinosteroid biosynthetic process"/>
    <property type="evidence" value="ECO:0007669"/>
    <property type="project" value="TreeGrafter"/>
</dbReference>
<dbReference type="Gramene" id="Psat02G0455500-T3">
    <property type="protein sequence ID" value="KAI5438872.1"/>
    <property type="gene ID" value="KIW84_024555"/>
</dbReference>
<evidence type="ECO:0000256" key="4">
    <source>
        <dbReference type="ARBA" id="ARBA00022723"/>
    </source>
</evidence>
<dbReference type="PROSITE" id="PS00086">
    <property type="entry name" value="CYTOCHROME_P450"/>
    <property type="match status" value="1"/>
</dbReference>
<dbReference type="SUPFAM" id="SSF48264">
    <property type="entry name" value="Cytochrome P450"/>
    <property type="match status" value="1"/>
</dbReference>
<dbReference type="AlphaFoldDB" id="A0A9D4YFY4"/>
<dbReference type="Gene3D" id="1.10.630.10">
    <property type="entry name" value="Cytochrome P450"/>
    <property type="match status" value="1"/>
</dbReference>
<keyword evidence="9" id="KW-1185">Reference proteome</keyword>
<keyword evidence="5" id="KW-0472">Membrane</keyword>
<dbReference type="InterPro" id="IPR017972">
    <property type="entry name" value="Cyt_P450_CS"/>
</dbReference>
<name>A0A9D4YFY4_PEA</name>
<accession>A0A9D4YFY4</accession>
<reference evidence="8 9" key="1">
    <citation type="journal article" date="2022" name="Nat. Genet.">
        <title>Improved pea reference genome and pan-genome highlight genomic features and evolutionary characteristics.</title>
        <authorList>
            <person name="Yang T."/>
            <person name="Liu R."/>
            <person name="Luo Y."/>
            <person name="Hu S."/>
            <person name="Wang D."/>
            <person name="Wang C."/>
            <person name="Pandey M.K."/>
            <person name="Ge S."/>
            <person name="Xu Q."/>
            <person name="Li N."/>
            <person name="Li G."/>
            <person name="Huang Y."/>
            <person name="Saxena R.K."/>
            <person name="Ji Y."/>
            <person name="Li M."/>
            <person name="Yan X."/>
            <person name="He Y."/>
            <person name="Liu Y."/>
            <person name="Wang X."/>
            <person name="Xiang C."/>
            <person name="Varshney R.K."/>
            <person name="Ding H."/>
            <person name="Gao S."/>
            <person name="Zong X."/>
        </authorList>
    </citation>
    <scope>NUCLEOTIDE SEQUENCE [LARGE SCALE GENOMIC DNA]</scope>
    <source>
        <strain evidence="8 9">cv. Zhongwan 6</strain>
    </source>
</reference>
<evidence type="ECO:0000256" key="7">
    <source>
        <dbReference type="RuleBase" id="RU000461"/>
    </source>
</evidence>
<keyword evidence="5" id="KW-1133">Transmembrane helix</keyword>
<keyword evidence="7" id="KW-0503">Monooxygenase</keyword>
<keyword evidence="6 7" id="KW-0408">Iron</keyword>
<comment type="subcellular location">
    <subcellularLocation>
        <location evidence="1">Membrane</location>
        <topology evidence="1">Single-pass membrane protein</topology>
    </subcellularLocation>
</comment>
<keyword evidence="4 7" id="KW-0479">Metal-binding</keyword>
<dbReference type="InterPro" id="IPR001128">
    <property type="entry name" value="Cyt_P450"/>
</dbReference>
<dbReference type="Pfam" id="PF00067">
    <property type="entry name" value="p450"/>
    <property type="match status" value="1"/>
</dbReference>
<evidence type="ECO:0000313" key="9">
    <source>
        <dbReference type="Proteomes" id="UP001058974"/>
    </source>
</evidence>
<organism evidence="8 9">
    <name type="scientific">Pisum sativum</name>
    <name type="common">Garden pea</name>
    <name type="synonym">Lathyrus oleraceus</name>
    <dbReference type="NCBI Taxonomy" id="3888"/>
    <lineage>
        <taxon>Eukaryota</taxon>
        <taxon>Viridiplantae</taxon>
        <taxon>Streptophyta</taxon>
        <taxon>Embryophyta</taxon>
        <taxon>Tracheophyta</taxon>
        <taxon>Spermatophyta</taxon>
        <taxon>Magnoliopsida</taxon>
        <taxon>eudicotyledons</taxon>
        <taxon>Gunneridae</taxon>
        <taxon>Pentapetalae</taxon>
        <taxon>rosids</taxon>
        <taxon>fabids</taxon>
        <taxon>Fabales</taxon>
        <taxon>Fabaceae</taxon>
        <taxon>Papilionoideae</taxon>
        <taxon>50 kb inversion clade</taxon>
        <taxon>NPAAA clade</taxon>
        <taxon>Hologalegina</taxon>
        <taxon>IRL clade</taxon>
        <taxon>Fabeae</taxon>
        <taxon>Lathyrus</taxon>
    </lineage>
</organism>
<protein>
    <submittedName>
        <fullName evidence="8">Uncharacterized protein</fullName>
    </submittedName>
</protein>
<dbReference type="GO" id="GO:0005506">
    <property type="term" value="F:iron ion binding"/>
    <property type="evidence" value="ECO:0007669"/>
    <property type="project" value="InterPro"/>
</dbReference>
<evidence type="ECO:0000256" key="6">
    <source>
        <dbReference type="ARBA" id="ARBA00023004"/>
    </source>
</evidence>
<sequence>MELKKQKTDNSEDYRWTDYMSLPFTQNVISETLRMANIVNGIWRKAVQDVEIKGYLIPKNWSVMACLISVHLDPKNYENPFKFDPWRWEKIEVLASNIRFAPFGGGHRLCPGLELSRLELSIFLHNLVTTYRWVAEKDEIVYFPTVKMKKKLPIRVQPINS</sequence>
<dbReference type="GO" id="GO:0016709">
    <property type="term" value="F:oxidoreductase activity, acting on paired donors, with incorporation or reduction of molecular oxygen, NAD(P)H as one donor, and incorporation of one atom of oxygen"/>
    <property type="evidence" value="ECO:0007669"/>
    <property type="project" value="TreeGrafter"/>
</dbReference>
<comment type="similarity">
    <text evidence="2 7">Belongs to the cytochrome P450 family.</text>
</comment>
<evidence type="ECO:0000313" key="8">
    <source>
        <dbReference type="EMBL" id="KAI5438872.1"/>
    </source>
</evidence>
<dbReference type="GO" id="GO:0016020">
    <property type="term" value="C:membrane"/>
    <property type="evidence" value="ECO:0007669"/>
    <property type="project" value="UniProtKB-SubCell"/>
</dbReference>
<dbReference type="GO" id="GO:0016125">
    <property type="term" value="P:sterol metabolic process"/>
    <property type="evidence" value="ECO:0007669"/>
    <property type="project" value="TreeGrafter"/>
</dbReference>
<dbReference type="InterPro" id="IPR036396">
    <property type="entry name" value="Cyt_P450_sf"/>
</dbReference>
<keyword evidence="3" id="KW-0812">Transmembrane</keyword>
<keyword evidence="7" id="KW-0349">Heme</keyword>
<dbReference type="PANTHER" id="PTHR24286:SF254">
    <property type="entry name" value="3-EPI-6-DEOXOCATHASTERONE 23-MONOOXYGENASE CYP90C1"/>
    <property type="match status" value="1"/>
</dbReference>
<dbReference type="PRINTS" id="PR00359">
    <property type="entry name" value="BP450"/>
</dbReference>
<dbReference type="GO" id="GO:0020037">
    <property type="term" value="F:heme binding"/>
    <property type="evidence" value="ECO:0007669"/>
    <property type="project" value="InterPro"/>
</dbReference>
<gene>
    <name evidence="8" type="ORF">KIW84_024555</name>
</gene>
<evidence type="ECO:0000256" key="1">
    <source>
        <dbReference type="ARBA" id="ARBA00004167"/>
    </source>
</evidence>
<comment type="caution">
    <text evidence="8">The sequence shown here is derived from an EMBL/GenBank/DDBJ whole genome shotgun (WGS) entry which is preliminary data.</text>
</comment>
<evidence type="ECO:0000256" key="3">
    <source>
        <dbReference type="ARBA" id="ARBA00022692"/>
    </source>
</evidence>
<dbReference type="Proteomes" id="UP001058974">
    <property type="component" value="Chromosome 2"/>
</dbReference>
<dbReference type="PRINTS" id="PR00385">
    <property type="entry name" value="P450"/>
</dbReference>
<dbReference type="InterPro" id="IPR002397">
    <property type="entry name" value="Cyt_P450_B"/>
</dbReference>
<dbReference type="EMBL" id="JAMSHJ010000002">
    <property type="protein sequence ID" value="KAI5438872.1"/>
    <property type="molecule type" value="Genomic_DNA"/>
</dbReference>